<name>A0A6C0F0Y5_9ZZZZ</name>
<reference evidence="2" key="1">
    <citation type="journal article" date="2020" name="Nature">
        <title>Giant virus diversity and host interactions through global metagenomics.</title>
        <authorList>
            <person name="Schulz F."/>
            <person name="Roux S."/>
            <person name="Paez-Espino D."/>
            <person name="Jungbluth S."/>
            <person name="Walsh D.A."/>
            <person name="Denef V.J."/>
            <person name="McMahon K.D."/>
            <person name="Konstantinidis K.T."/>
            <person name="Eloe-Fadrosh E.A."/>
            <person name="Kyrpides N.C."/>
            <person name="Woyke T."/>
        </authorList>
    </citation>
    <scope>NUCLEOTIDE SEQUENCE</scope>
    <source>
        <strain evidence="2">GVMAG-M-3300009163-63</strain>
    </source>
</reference>
<feature type="region of interest" description="Disordered" evidence="1">
    <location>
        <begin position="1086"/>
        <end position="1119"/>
    </location>
</feature>
<feature type="compositionally biased region" description="Acidic residues" evidence="1">
    <location>
        <begin position="835"/>
        <end position="865"/>
    </location>
</feature>
<proteinExistence type="predicted"/>
<evidence type="ECO:0000313" key="2">
    <source>
        <dbReference type="EMBL" id="QHT34611.1"/>
    </source>
</evidence>
<accession>A0A6C0F0Y5</accession>
<sequence length="1882" mass="216313">MSFTNPIEEIYKCSILKEGDNGGVPKCLYVFYGSVKGLDSPPTSKQLTHLYQEYNDNGSNTEVFENVFSKMELKNILRYKIKIRFVNFKIYSDDTIDVVKRKIMLAIKEDGDESDSAYTFDELYLFSKTPVLFDSNDVYQELSNAGNGNTGDEQQVVLKSSNLKDYLMGYSSSTSVGGETINVKDVFTTLKKLNAQKLFKDVPIGQSIPLSAYVNPFFIETVSVAPLEASVKKQNQPNAMSGSAKLLLEMKNIIHNTLFACFASDVLKIKKRKLAGSDDGDDDSIVLKTYYPHLYLKGIKNARELEDAAIQLRDETQKRITSPEFELNMKQINLFYDIFEESKKPKLKMEDSGITSIDIELLPDQKFNFPLELLFKLFHATKQCQLIKFNPPHQDSVFRMYTQDSTKDGKKIPYLFIQYQSETNKVFDIQQISKKMTIFANSMNANKKKKFKSSTTRVSLYIIYDKPKMQHGVKRQEQIPFICEFDEAGHIYIHSNFKHTYTEDAIDEMVRSAVSPHLKVIVDFLNQNGYRMRDFYSIYDDNVVIQNIEYLSISKLNNTEPIVWSNYYGCISSVMKVIENNWISEEKGVSMQYIRVPNFDESVLRVAYIEMLYNSGFRTKKDVIALMTKNLLVSKQVAEQSYSEFKTSFDGKYAKLIQQKKMPKKIYARKMPGFKTHMIKSLGDSKNTITIKITGINNIYILNPIRIYIDSLLHIFGNDEKYIPVRLVKQLCDITRIGTPVAAPLAAAVVPLVAVAPLVAAPLVAVADKEVIEEEEEEENKEEEEEEEDELSEADEEEDEEEEEEEDEEEDEEEEVSPPLPPLEKKKEKTPTPTLEEEEQEDEDELSEADEEEEEEQEEDEDVGDFDLLGGDGEVDGDGDTEKAETMGGAFESNPVYKRLKKMEPFLFGNTPGYATNCGWSARRQPIILTKDELEKIDADDEKNGEPSYYGMPLEYASGESEDEADENKHYYICPRYWNVIEKRSVSQKEIDDNNLQKNIVTKEESYDPANKTKFILDLTTPREHFKTGSYNPYLPGFLKTVKTKSGQCLPCCFTGMKGIGNSDGKDFRNYQLFKKEQEVIKKCKQKGETSEGTKESEAAQAAQQVKEKENPKKKKSKSNLYVSKADAGFPLQQNNLAFLPHSLQLFLFENENYSKECKSSKGDILVDDKLCVLRMGTVEEEKDAANVNKNQYFISCIANVYNSLIDQALSSKEFKHEILIPRLTFDNFITYQNGTLVETFKKFEYVDREKLLTYKETELFKKIFTDSDTVDDDEDNKVVFFKSLIMSYENFIDYLKNDSVIIDYTYLWDYITDSVLWSEFKKKEEEGKRVPPIHLNGVNLIILELTDNKDEVNIVCPTNHYSNSTFDSNKVNIIIVKYDVYYEPLYTYANTSKRNIISTVIFSSINSLKDKDVETKEIKMALGKIKSFFETECKPQQVVKSITQNKSFDEIVQILKQSIKQFHKNESVQQIIDYSGKVVGLHITLQLTFGDKMREVNGNILCNPSAINHNYKFVFINNVPTLWKKYEHTKDFSSFISKKSKGQIPCALKCKVVDNGHVIGFMTETNQFTPLRKPVQLNSVKEDGLKVVELGNSVHADMSILPQLKRIGFVFKQDAERTDDVEKIRLETNFYNAFRNIVRIQLNSFEFMELRNAIESLIYKTAKTAKTSAKGKMTRDIKKQHAIYVKKLNEMKALLVRLAKNHVQFSEINPAVLKDIYEQNTALSCITGKSSGSSTCKKLAYCFSVEKKDSDVSDVSDECGLYIPKRNLVDNADNEYKYYIRLADELLRYRRIRAFMLHPNKYLTFDDIHYNLKDDEMLLFEPDVKEYLEENNRAVAMNDYIKYKSYYTTEGEEFIDDSGSGDDEDDEDDDEDDDEEGVDVD</sequence>
<organism evidence="2">
    <name type="scientific">viral metagenome</name>
    <dbReference type="NCBI Taxonomy" id="1070528"/>
    <lineage>
        <taxon>unclassified sequences</taxon>
        <taxon>metagenomes</taxon>
        <taxon>organismal metagenomes</taxon>
    </lineage>
</organism>
<protein>
    <submittedName>
        <fullName evidence="2">Uncharacterized protein</fullName>
    </submittedName>
</protein>
<feature type="compositionally biased region" description="Basic and acidic residues" evidence="1">
    <location>
        <begin position="1086"/>
        <end position="1098"/>
    </location>
</feature>
<dbReference type="EMBL" id="MN739003">
    <property type="protein sequence ID" value="QHT34611.1"/>
    <property type="molecule type" value="Genomic_DNA"/>
</dbReference>
<evidence type="ECO:0000256" key="1">
    <source>
        <dbReference type="SAM" id="MobiDB-lite"/>
    </source>
</evidence>
<feature type="compositionally biased region" description="Acidic residues" evidence="1">
    <location>
        <begin position="771"/>
        <end position="816"/>
    </location>
</feature>
<feature type="region of interest" description="Disordered" evidence="1">
    <location>
        <begin position="771"/>
        <end position="890"/>
    </location>
</feature>
<feature type="region of interest" description="Disordered" evidence="1">
    <location>
        <begin position="1853"/>
        <end position="1882"/>
    </location>
</feature>